<evidence type="ECO:0008006" key="4">
    <source>
        <dbReference type="Google" id="ProtNLM"/>
    </source>
</evidence>
<feature type="chain" id="PRO_5046599417" description="Lipoprotein" evidence="1">
    <location>
        <begin position="30"/>
        <end position="198"/>
    </location>
</feature>
<feature type="signal peptide" evidence="1">
    <location>
        <begin position="1"/>
        <end position="29"/>
    </location>
</feature>
<keyword evidence="1" id="KW-0732">Signal</keyword>
<accession>A0ABW9CRT9</accession>
<keyword evidence="3" id="KW-1185">Reference proteome</keyword>
<sequence length="198" mass="22477">MTLKSNTVRLLAALCIATCVASFLKPCYASSYAPWTYSDQRKVIEQGLRRSGEFSGGNCGAFLRAVIKNSEFDSRHLDVDSLTSCAALRKSSKENRDRFDAQMDLLSEFFQFEYRDLASSLGYKTFTIDVLRRLMAVCDPDGHFTYFDFHHWEGFATRDMVSFFEPQVDYLATLSSPEHEEEARRVIKCGVAVLKNAS</sequence>
<proteinExistence type="predicted"/>
<comment type="caution">
    <text evidence="2">The sequence shown here is derived from an EMBL/GenBank/DDBJ whole genome shotgun (WGS) entry which is preliminary data.</text>
</comment>
<dbReference type="Proteomes" id="UP001629462">
    <property type="component" value="Unassembled WGS sequence"/>
</dbReference>
<evidence type="ECO:0000256" key="1">
    <source>
        <dbReference type="SAM" id="SignalP"/>
    </source>
</evidence>
<dbReference type="RefSeq" id="WP_408162729.1">
    <property type="nucleotide sequence ID" value="NZ_JAQQDB010000026.1"/>
</dbReference>
<organism evidence="2 3">
    <name type="scientific">Caballeronia jiangsuensis</name>
    <dbReference type="NCBI Taxonomy" id="1458357"/>
    <lineage>
        <taxon>Bacteria</taxon>
        <taxon>Pseudomonadati</taxon>
        <taxon>Pseudomonadota</taxon>
        <taxon>Betaproteobacteria</taxon>
        <taxon>Burkholderiales</taxon>
        <taxon>Burkholderiaceae</taxon>
        <taxon>Caballeronia</taxon>
    </lineage>
</organism>
<protein>
    <recommendedName>
        <fullName evidence="4">Lipoprotein</fullName>
    </recommendedName>
</protein>
<reference evidence="2 3" key="1">
    <citation type="journal article" date="2024" name="Chem. Sci.">
        <title>Discovery of megapolipeptins by genome mining of a Burkholderiales bacteria collection.</title>
        <authorList>
            <person name="Paulo B.S."/>
            <person name="Recchia M.J.J."/>
            <person name="Lee S."/>
            <person name="Fergusson C.H."/>
            <person name="Romanowski S.B."/>
            <person name="Hernandez A."/>
            <person name="Krull N."/>
            <person name="Liu D.Y."/>
            <person name="Cavanagh H."/>
            <person name="Bos A."/>
            <person name="Gray C.A."/>
            <person name="Murphy B.T."/>
            <person name="Linington R.G."/>
            <person name="Eustaquio A.S."/>
        </authorList>
    </citation>
    <scope>NUCLEOTIDE SEQUENCE [LARGE SCALE GENOMIC DNA]</scope>
    <source>
        <strain evidence="2 3">RL17-374-BIF-D</strain>
    </source>
</reference>
<gene>
    <name evidence="2" type="ORF">PQR08_25260</name>
</gene>
<evidence type="ECO:0000313" key="3">
    <source>
        <dbReference type="Proteomes" id="UP001629462"/>
    </source>
</evidence>
<dbReference type="EMBL" id="JAQQDB010000026">
    <property type="protein sequence ID" value="MFM0520742.1"/>
    <property type="molecule type" value="Genomic_DNA"/>
</dbReference>
<evidence type="ECO:0000313" key="2">
    <source>
        <dbReference type="EMBL" id="MFM0520742.1"/>
    </source>
</evidence>
<name>A0ABW9CRT9_9BURK</name>